<name>A0A2P4PPK4_RHIID</name>
<feature type="compositionally biased region" description="Basic and acidic residues" evidence="1">
    <location>
        <begin position="102"/>
        <end position="111"/>
    </location>
</feature>
<evidence type="ECO:0000313" key="2">
    <source>
        <dbReference type="EMBL" id="POG67329.1"/>
    </source>
</evidence>
<dbReference type="EMBL" id="AUPC02000172">
    <property type="protein sequence ID" value="POG67329.1"/>
    <property type="molecule type" value="Genomic_DNA"/>
</dbReference>
<feature type="compositionally biased region" description="Polar residues" evidence="1">
    <location>
        <begin position="91"/>
        <end position="101"/>
    </location>
</feature>
<dbReference type="AlphaFoldDB" id="A0A2P4PPK4"/>
<proteinExistence type="predicted"/>
<evidence type="ECO:0000256" key="1">
    <source>
        <dbReference type="SAM" id="MobiDB-lite"/>
    </source>
</evidence>
<protein>
    <submittedName>
        <fullName evidence="2">Uncharacterized protein</fullName>
    </submittedName>
</protein>
<sequence length="227" mass="26063">MQYLEFAEKPGKRRNQLPGISNWFEWSWPITGEYAGYIQARDIANLGAWTNFSPKKLEKLQSKTIKKPDPNVSTSSIPKNPWTVPLPNDTVLDNTNLSSHDPYSDERKNSAKDRNKVILDPSLQFLFWPLACGWALKSAQKYGKKGSGKRISKKVWNLLQEYFLEGNVNKSERHTAESMLARLKKNVEDGVIEEEEVPKLETIRNWISRYTSQHRQESAIVAQASKI</sequence>
<comment type="caution">
    <text evidence="2">The sequence shown here is derived from an EMBL/GenBank/DDBJ whole genome shotgun (WGS) entry which is preliminary data.</text>
</comment>
<reference evidence="2 3" key="2">
    <citation type="journal article" date="2018" name="New Phytol.">
        <title>High intraspecific genome diversity in the model arbuscular mycorrhizal symbiont Rhizophagus irregularis.</title>
        <authorList>
            <person name="Chen E.C.H."/>
            <person name="Morin E."/>
            <person name="Beaudet D."/>
            <person name="Noel J."/>
            <person name="Yildirir G."/>
            <person name="Ndikumana S."/>
            <person name="Charron P."/>
            <person name="St-Onge C."/>
            <person name="Giorgi J."/>
            <person name="Kruger M."/>
            <person name="Marton T."/>
            <person name="Ropars J."/>
            <person name="Grigoriev I.V."/>
            <person name="Hainaut M."/>
            <person name="Henrissat B."/>
            <person name="Roux C."/>
            <person name="Martin F."/>
            <person name="Corradi N."/>
        </authorList>
    </citation>
    <scope>NUCLEOTIDE SEQUENCE [LARGE SCALE GENOMIC DNA]</scope>
    <source>
        <strain evidence="2 3">DAOM 197198</strain>
    </source>
</reference>
<feature type="region of interest" description="Disordered" evidence="1">
    <location>
        <begin position="61"/>
        <end position="111"/>
    </location>
</feature>
<evidence type="ECO:0000313" key="3">
    <source>
        <dbReference type="Proteomes" id="UP000018888"/>
    </source>
</evidence>
<dbReference type="Proteomes" id="UP000018888">
    <property type="component" value="Unassembled WGS sequence"/>
</dbReference>
<keyword evidence="3" id="KW-1185">Reference proteome</keyword>
<organism evidence="2 3">
    <name type="scientific">Rhizophagus irregularis (strain DAOM 181602 / DAOM 197198 / MUCL 43194)</name>
    <name type="common">Arbuscular mycorrhizal fungus</name>
    <name type="synonym">Glomus intraradices</name>
    <dbReference type="NCBI Taxonomy" id="747089"/>
    <lineage>
        <taxon>Eukaryota</taxon>
        <taxon>Fungi</taxon>
        <taxon>Fungi incertae sedis</taxon>
        <taxon>Mucoromycota</taxon>
        <taxon>Glomeromycotina</taxon>
        <taxon>Glomeromycetes</taxon>
        <taxon>Glomerales</taxon>
        <taxon>Glomeraceae</taxon>
        <taxon>Rhizophagus</taxon>
    </lineage>
</organism>
<dbReference type="VEuPathDB" id="FungiDB:RhiirFUN_000784"/>
<accession>A0A2P4PPK4</accession>
<reference evidence="2 3" key="1">
    <citation type="journal article" date="2013" name="Proc. Natl. Acad. Sci. U.S.A.">
        <title>Genome of an arbuscular mycorrhizal fungus provides insight into the oldest plant symbiosis.</title>
        <authorList>
            <person name="Tisserant E."/>
            <person name="Malbreil M."/>
            <person name="Kuo A."/>
            <person name="Kohler A."/>
            <person name="Symeonidi A."/>
            <person name="Balestrini R."/>
            <person name="Charron P."/>
            <person name="Duensing N."/>
            <person name="Frei Dit Frey N."/>
            <person name="Gianinazzi-Pearson V."/>
            <person name="Gilbert L.B."/>
            <person name="Handa Y."/>
            <person name="Herr J.R."/>
            <person name="Hijri M."/>
            <person name="Koul R."/>
            <person name="Kawaguchi M."/>
            <person name="Krajinski F."/>
            <person name="Lammers P.J."/>
            <person name="Masclaux F.G."/>
            <person name="Murat C."/>
            <person name="Morin E."/>
            <person name="Ndikumana S."/>
            <person name="Pagni M."/>
            <person name="Petitpierre D."/>
            <person name="Requena N."/>
            <person name="Rosikiewicz P."/>
            <person name="Riley R."/>
            <person name="Saito K."/>
            <person name="San Clemente H."/>
            <person name="Shapiro H."/>
            <person name="van Tuinen D."/>
            <person name="Becard G."/>
            <person name="Bonfante P."/>
            <person name="Paszkowski U."/>
            <person name="Shachar-Hill Y.Y."/>
            <person name="Tuskan G.A."/>
            <person name="Young P.W."/>
            <person name="Sanders I.R."/>
            <person name="Henrissat B."/>
            <person name="Rensing S.A."/>
            <person name="Grigoriev I.V."/>
            <person name="Corradi N."/>
            <person name="Roux C."/>
            <person name="Martin F."/>
        </authorList>
    </citation>
    <scope>NUCLEOTIDE SEQUENCE [LARGE SCALE GENOMIC DNA]</scope>
    <source>
        <strain evidence="2 3">DAOM 197198</strain>
    </source>
</reference>
<gene>
    <name evidence="2" type="ORF">GLOIN_2v1779467</name>
</gene>